<evidence type="ECO:0000256" key="13">
    <source>
        <dbReference type="PIRSR" id="PIRSR001529-1"/>
    </source>
</evidence>
<comment type="catalytic activity">
    <reaction evidence="10 12">
        <text>tRNA(Sec) + L-serine + ATP = L-seryl-tRNA(Sec) + AMP + diphosphate + H(+)</text>
        <dbReference type="Rhea" id="RHEA:42580"/>
        <dbReference type="Rhea" id="RHEA-COMP:9742"/>
        <dbReference type="Rhea" id="RHEA-COMP:10128"/>
        <dbReference type="ChEBI" id="CHEBI:15378"/>
        <dbReference type="ChEBI" id="CHEBI:30616"/>
        <dbReference type="ChEBI" id="CHEBI:33019"/>
        <dbReference type="ChEBI" id="CHEBI:33384"/>
        <dbReference type="ChEBI" id="CHEBI:78442"/>
        <dbReference type="ChEBI" id="CHEBI:78533"/>
        <dbReference type="ChEBI" id="CHEBI:456215"/>
        <dbReference type="EC" id="6.1.1.11"/>
    </reaction>
</comment>
<evidence type="ECO:0000313" key="17">
    <source>
        <dbReference type="EMBL" id="GGI99293.1"/>
    </source>
</evidence>
<keyword evidence="5 12" id="KW-0436">Ligase</keyword>
<feature type="binding site" evidence="12">
    <location>
        <position position="383"/>
    </location>
    <ligand>
        <name>L-serine</name>
        <dbReference type="ChEBI" id="CHEBI:33384"/>
    </ligand>
</feature>
<dbReference type="InterPro" id="IPR010978">
    <property type="entry name" value="tRNA-bd_arm"/>
</dbReference>
<dbReference type="EMBL" id="BMKW01000001">
    <property type="protein sequence ID" value="GGI99293.1"/>
    <property type="molecule type" value="Genomic_DNA"/>
</dbReference>
<feature type="domain" description="Aminoacyl-transfer RNA synthetases class-II family profile" evidence="16">
    <location>
        <begin position="172"/>
        <end position="408"/>
    </location>
</feature>
<dbReference type="InterPro" id="IPR002314">
    <property type="entry name" value="aa-tRNA-synt_IIb"/>
</dbReference>
<dbReference type="Pfam" id="PF02403">
    <property type="entry name" value="Seryl_tRNA_N"/>
    <property type="match status" value="1"/>
</dbReference>
<feature type="binding site" evidence="12 13">
    <location>
        <position position="283"/>
    </location>
    <ligand>
        <name>L-serine</name>
        <dbReference type="ChEBI" id="CHEBI:33384"/>
    </ligand>
</feature>
<keyword evidence="18" id="KW-1185">Reference proteome</keyword>
<proteinExistence type="inferred from homology"/>
<name>A0A917NGE2_9PROT</name>
<dbReference type="NCBIfam" id="TIGR00414">
    <property type="entry name" value="serS"/>
    <property type="match status" value="1"/>
</dbReference>
<evidence type="ECO:0000256" key="8">
    <source>
        <dbReference type="ARBA" id="ARBA00022917"/>
    </source>
</evidence>
<evidence type="ECO:0000256" key="4">
    <source>
        <dbReference type="ARBA" id="ARBA00022490"/>
    </source>
</evidence>
<comment type="similarity">
    <text evidence="3 12">Belongs to the class-II aminoacyl-tRNA synthetase family. Type-1 seryl-tRNA synthetase subfamily.</text>
</comment>
<dbReference type="SUPFAM" id="SSF55681">
    <property type="entry name" value="Class II aaRS and biotin synthetases"/>
    <property type="match status" value="1"/>
</dbReference>
<dbReference type="PANTHER" id="PTHR43697:SF1">
    <property type="entry name" value="SERINE--TRNA LIGASE"/>
    <property type="match status" value="1"/>
</dbReference>
<feature type="binding site" evidence="13">
    <location>
        <position position="229"/>
    </location>
    <ligand>
        <name>L-serine</name>
        <dbReference type="ChEBI" id="CHEBI:33384"/>
    </ligand>
</feature>
<gene>
    <name evidence="12 17" type="primary">serS</name>
    <name evidence="17" type="ORF">GCM10011320_02510</name>
</gene>
<comment type="subcellular location">
    <subcellularLocation>
        <location evidence="1 12">Cytoplasm</location>
    </subcellularLocation>
</comment>
<comment type="caution">
    <text evidence="12">Lacks conserved residue(s) required for the propagation of feature annotation.</text>
</comment>
<feature type="binding site" evidence="12">
    <location>
        <begin position="229"/>
        <end position="231"/>
    </location>
    <ligand>
        <name>L-serine</name>
        <dbReference type="ChEBI" id="CHEBI:33384"/>
    </ligand>
</feature>
<evidence type="ECO:0000256" key="6">
    <source>
        <dbReference type="ARBA" id="ARBA00022741"/>
    </source>
</evidence>
<reference evidence="17" key="2">
    <citation type="submission" date="2020-09" db="EMBL/GenBank/DDBJ databases">
        <authorList>
            <person name="Sun Q."/>
            <person name="Zhou Y."/>
        </authorList>
    </citation>
    <scope>NUCLEOTIDE SEQUENCE</scope>
    <source>
        <strain evidence="17">CGMCC 1.3617</strain>
    </source>
</reference>
<evidence type="ECO:0000256" key="10">
    <source>
        <dbReference type="ARBA" id="ARBA00047929"/>
    </source>
</evidence>
<reference evidence="17" key="1">
    <citation type="journal article" date="2014" name="Int. J. Syst. Evol. Microbiol.">
        <title>Complete genome sequence of Corynebacterium casei LMG S-19264T (=DSM 44701T), isolated from a smear-ripened cheese.</title>
        <authorList>
            <consortium name="US DOE Joint Genome Institute (JGI-PGF)"/>
            <person name="Walter F."/>
            <person name="Albersmeier A."/>
            <person name="Kalinowski J."/>
            <person name="Ruckert C."/>
        </authorList>
    </citation>
    <scope>NUCLEOTIDE SEQUENCE</scope>
    <source>
        <strain evidence="17">CGMCC 1.3617</strain>
    </source>
</reference>
<dbReference type="InterPro" id="IPR006195">
    <property type="entry name" value="aa-tRNA-synth_II"/>
</dbReference>
<evidence type="ECO:0000256" key="2">
    <source>
        <dbReference type="ARBA" id="ARBA00005045"/>
    </source>
</evidence>
<comment type="function">
    <text evidence="12">Catalyzes the attachment of serine to tRNA(Ser). Is also able to aminoacylate tRNA(Sec) with serine, to form the misacylated tRNA L-seryl-tRNA(Sec), which will be further converted into selenocysteinyl-tRNA(Sec).</text>
</comment>
<dbReference type="Proteomes" id="UP000661507">
    <property type="component" value="Unassembled WGS sequence"/>
</dbReference>
<dbReference type="PRINTS" id="PR00981">
    <property type="entry name" value="TRNASYNTHSER"/>
</dbReference>
<dbReference type="GO" id="GO:0005524">
    <property type="term" value="F:ATP binding"/>
    <property type="evidence" value="ECO:0007669"/>
    <property type="project" value="UniProtKB-UniRule"/>
</dbReference>
<evidence type="ECO:0000256" key="9">
    <source>
        <dbReference type="ARBA" id="ARBA00023146"/>
    </source>
</evidence>
<keyword evidence="9 12" id="KW-0030">Aminoacyl-tRNA synthetase</keyword>
<evidence type="ECO:0000256" key="1">
    <source>
        <dbReference type="ARBA" id="ARBA00004496"/>
    </source>
</evidence>
<keyword evidence="4 12" id="KW-0963">Cytoplasm</keyword>
<dbReference type="Gene3D" id="3.30.930.10">
    <property type="entry name" value="Bira Bifunctional Protein, Domain 2"/>
    <property type="match status" value="1"/>
</dbReference>
<dbReference type="GO" id="GO:0016260">
    <property type="term" value="P:selenocysteine biosynthetic process"/>
    <property type="evidence" value="ECO:0007669"/>
    <property type="project" value="UniProtKB-UniRule"/>
</dbReference>
<evidence type="ECO:0000256" key="12">
    <source>
        <dbReference type="HAMAP-Rule" id="MF_00176"/>
    </source>
</evidence>
<evidence type="ECO:0000259" key="16">
    <source>
        <dbReference type="PROSITE" id="PS50862"/>
    </source>
</evidence>
<evidence type="ECO:0000256" key="5">
    <source>
        <dbReference type="ARBA" id="ARBA00022598"/>
    </source>
</evidence>
<feature type="coiled-coil region" evidence="15">
    <location>
        <begin position="33"/>
        <end position="102"/>
    </location>
</feature>
<dbReference type="SUPFAM" id="SSF46589">
    <property type="entry name" value="tRNA-binding arm"/>
    <property type="match status" value="1"/>
</dbReference>
<dbReference type="InterPro" id="IPR033729">
    <property type="entry name" value="SerRS_core"/>
</dbReference>
<dbReference type="GO" id="GO:0004828">
    <property type="term" value="F:serine-tRNA ligase activity"/>
    <property type="evidence" value="ECO:0007669"/>
    <property type="project" value="UniProtKB-UniRule"/>
</dbReference>
<dbReference type="EC" id="6.1.1.11" evidence="12"/>
<feature type="binding site" evidence="13">
    <location>
        <position position="381"/>
    </location>
    <ligand>
        <name>L-serine</name>
        <dbReference type="ChEBI" id="CHEBI:33384"/>
    </ligand>
</feature>
<dbReference type="InterPro" id="IPR045864">
    <property type="entry name" value="aa-tRNA-synth_II/BPL/LPL"/>
</dbReference>
<dbReference type="GO" id="GO:0005737">
    <property type="term" value="C:cytoplasm"/>
    <property type="evidence" value="ECO:0007669"/>
    <property type="project" value="UniProtKB-SubCell"/>
</dbReference>
<dbReference type="InterPro" id="IPR042103">
    <property type="entry name" value="SerRS_1_N_sf"/>
</dbReference>
<comment type="catalytic activity">
    <reaction evidence="11 12">
        <text>tRNA(Ser) + L-serine + ATP = L-seryl-tRNA(Ser) + AMP + diphosphate + H(+)</text>
        <dbReference type="Rhea" id="RHEA:12292"/>
        <dbReference type="Rhea" id="RHEA-COMP:9669"/>
        <dbReference type="Rhea" id="RHEA-COMP:9703"/>
        <dbReference type="ChEBI" id="CHEBI:15378"/>
        <dbReference type="ChEBI" id="CHEBI:30616"/>
        <dbReference type="ChEBI" id="CHEBI:33019"/>
        <dbReference type="ChEBI" id="CHEBI:33384"/>
        <dbReference type="ChEBI" id="CHEBI:78442"/>
        <dbReference type="ChEBI" id="CHEBI:78533"/>
        <dbReference type="ChEBI" id="CHEBI:456215"/>
        <dbReference type="EC" id="6.1.1.11"/>
    </reaction>
</comment>
<keyword evidence="15" id="KW-0175">Coiled coil</keyword>
<sequence length="422" mass="46182">MHDIRAVRADPAAFDAALARRGIAPASAAILARDEARRTAQTAQQEKQARRNAIAKEIGMAKRQGGDTAALEAEAIALRDEMAALETTAAEAEREQTALLEVLPNTLDPEVPDGADETANVVLHQHGEIPSLAFQPKQHFELGEALGLMDFATATKIAGARFTVLKGALAQLERALGQWMLALHTEEHGYTEASVPLLVNDAVAYGTDKLPKFADDLFRTTDGRWLIPTAEVPLTGFAMDTIIPEADLPMRLTALTPCFRSEAGSAGRDTRGMLRQHQFWKVEMVTITTPEQSVEEHERMTRCAERVLTDLGLTWRRVFLCAGDTGFGAARTYDLEVWLPGQQAWREISSCSNTRDFQARRMNGRFKPKEGKGNVFLHTLNGSGVAVGRALIAVMETYQNEDGSIRIPAVLQPIMGGREKIG</sequence>
<dbReference type="PROSITE" id="PS50862">
    <property type="entry name" value="AA_TRNA_LIGASE_II"/>
    <property type="match status" value="1"/>
</dbReference>
<evidence type="ECO:0000256" key="7">
    <source>
        <dbReference type="ARBA" id="ARBA00022840"/>
    </source>
</evidence>
<dbReference type="InterPro" id="IPR002317">
    <property type="entry name" value="Ser-tRNA-ligase_type_1"/>
</dbReference>
<dbReference type="Gene3D" id="1.10.287.40">
    <property type="entry name" value="Serine-tRNA synthetase, tRNA binding domain"/>
    <property type="match status" value="1"/>
</dbReference>
<dbReference type="RefSeq" id="WP_188965096.1">
    <property type="nucleotide sequence ID" value="NZ_BMKW01000001.1"/>
</dbReference>
<dbReference type="GO" id="GO:0006434">
    <property type="term" value="P:seryl-tRNA aminoacylation"/>
    <property type="evidence" value="ECO:0007669"/>
    <property type="project" value="UniProtKB-UniRule"/>
</dbReference>
<feature type="binding site" evidence="12 14">
    <location>
        <begin position="260"/>
        <end position="262"/>
    </location>
    <ligand>
        <name>ATP</name>
        <dbReference type="ChEBI" id="CHEBI:30616"/>
    </ligand>
</feature>
<comment type="pathway">
    <text evidence="2 12">Aminoacyl-tRNA biosynthesis; selenocysteinyl-tRNA(Sec) biosynthesis; L-seryl-tRNA(Sec) from L-serine and tRNA(Sec): step 1/1.</text>
</comment>
<evidence type="ECO:0000256" key="11">
    <source>
        <dbReference type="ARBA" id="ARBA00048823"/>
    </source>
</evidence>
<dbReference type="AlphaFoldDB" id="A0A917NGE2"/>
<comment type="subunit">
    <text evidence="12">Homodimer. The tRNA molecule binds across the dimer.</text>
</comment>
<keyword evidence="7 12" id="KW-0067">ATP-binding</keyword>
<evidence type="ECO:0000256" key="15">
    <source>
        <dbReference type="SAM" id="Coils"/>
    </source>
</evidence>
<keyword evidence="8 12" id="KW-0648">Protein biosynthesis</keyword>
<dbReference type="Pfam" id="PF00587">
    <property type="entry name" value="tRNA-synt_2b"/>
    <property type="match status" value="1"/>
</dbReference>
<feature type="binding site" evidence="13">
    <location>
        <position position="260"/>
    </location>
    <ligand>
        <name>L-serine</name>
        <dbReference type="ChEBI" id="CHEBI:33384"/>
    </ligand>
</feature>
<dbReference type="PIRSF" id="PIRSF001529">
    <property type="entry name" value="Ser-tRNA-synth_IIa"/>
    <property type="match status" value="1"/>
</dbReference>
<organism evidence="17 18">
    <name type="scientific">Neoroseomonas lacus</name>
    <dbReference type="NCBI Taxonomy" id="287609"/>
    <lineage>
        <taxon>Bacteria</taxon>
        <taxon>Pseudomonadati</taxon>
        <taxon>Pseudomonadota</taxon>
        <taxon>Alphaproteobacteria</taxon>
        <taxon>Acetobacterales</taxon>
        <taxon>Acetobacteraceae</taxon>
        <taxon>Neoroseomonas</taxon>
    </lineage>
</organism>
<evidence type="ECO:0000256" key="14">
    <source>
        <dbReference type="PIRSR" id="PIRSR001529-2"/>
    </source>
</evidence>
<dbReference type="PANTHER" id="PTHR43697">
    <property type="entry name" value="SERYL-TRNA SYNTHETASE"/>
    <property type="match status" value="1"/>
</dbReference>
<evidence type="ECO:0000313" key="18">
    <source>
        <dbReference type="Proteomes" id="UP000661507"/>
    </source>
</evidence>
<comment type="caution">
    <text evidence="17">The sequence shown here is derived from an EMBL/GenBank/DDBJ whole genome shotgun (WGS) entry which is preliminary data.</text>
</comment>
<accession>A0A917NGE2</accession>
<dbReference type="HAMAP" id="MF_00176">
    <property type="entry name" value="Ser_tRNA_synth_type1"/>
    <property type="match status" value="1"/>
</dbReference>
<keyword evidence="6 12" id="KW-0547">Nucleotide-binding</keyword>
<feature type="binding site" evidence="12 14">
    <location>
        <begin position="347"/>
        <end position="350"/>
    </location>
    <ligand>
        <name>ATP</name>
        <dbReference type="ChEBI" id="CHEBI:30616"/>
    </ligand>
</feature>
<protein>
    <recommendedName>
        <fullName evidence="12">Serine--tRNA ligase</fullName>
        <ecNumber evidence="12">6.1.1.11</ecNumber>
    </recommendedName>
    <alternativeName>
        <fullName evidence="12">Seryl-tRNA synthetase</fullName>
        <shortName evidence="12">SerRS</shortName>
    </alternativeName>
    <alternativeName>
        <fullName evidence="12">Seryl-tRNA(Ser/Sec) synthetase</fullName>
    </alternativeName>
</protein>
<dbReference type="InterPro" id="IPR015866">
    <property type="entry name" value="Ser-tRNA-synth_1_N"/>
</dbReference>
<comment type="domain">
    <text evidence="12">Consists of two distinct domains, a catalytic core and a N-terminal extension that is involved in tRNA binding.</text>
</comment>
<evidence type="ECO:0000256" key="3">
    <source>
        <dbReference type="ARBA" id="ARBA00010728"/>
    </source>
</evidence>
<dbReference type="CDD" id="cd00770">
    <property type="entry name" value="SerRS_core"/>
    <property type="match status" value="1"/>
</dbReference>